<reference evidence="2 3" key="2">
    <citation type="journal article" date="2011" name="ISME J.">
        <title>RNA-seq reveals cooperative metabolic interactions between two termite-gut spirochete species in co-culture.</title>
        <authorList>
            <person name="Rosenthal A.Z."/>
            <person name="Matson E.G."/>
            <person name="Eldar A."/>
            <person name="Leadbetter J.R."/>
        </authorList>
    </citation>
    <scope>NUCLEOTIDE SEQUENCE [LARGE SCALE GENOMIC DNA]</scope>
    <source>
        <strain evidence="3">ATCC BAA-888 / DSM 13862 / ZAS-9</strain>
    </source>
</reference>
<dbReference type="SUPFAM" id="SSF53067">
    <property type="entry name" value="Actin-like ATPase domain"/>
    <property type="match status" value="1"/>
</dbReference>
<dbReference type="KEGG" id="taz:TREAZ_1476"/>
<gene>
    <name evidence="2" type="ordered locus">TREAZ_1476</name>
</gene>
<dbReference type="AlphaFoldDB" id="F5YEN4"/>
<dbReference type="STRING" id="545695.TREAZ_1476"/>
<dbReference type="Gene3D" id="3.10.20.30">
    <property type="match status" value="1"/>
</dbReference>
<dbReference type="InterPro" id="IPR001041">
    <property type="entry name" value="2Fe-2S_ferredoxin-type"/>
</dbReference>
<evidence type="ECO:0000313" key="3">
    <source>
        <dbReference type="Proteomes" id="UP000009222"/>
    </source>
</evidence>
<proteinExistence type="predicted"/>
<dbReference type="PROSITE" id="PS51085">
    <property type="entry name" value="2FE2S_FER_2"/>
    <property type="match status" value="1"/>
</dbReference>
<feature type="domain" description="2Fe-2S ferredoxin-type" evidence="1">
    <location>
        <begin position="2"/>
        <end position="73"/>
    </location>
</feature>
<dbReference type="EMBL" id="CP001841">
    <property type="protein sequence ID" value="AEF80331.1"/>
    <property type="molecule type" value="Genomic_DNA"/>
</dbReference>
<dbReference type="InParanoid" id="F5YEN4"/>
<dbReference type="HOGENOM" id="CLU_019091_1_0_12"/>
<dbReference type="OrthoDB" id="9810588at2"/>
<dbReference type="Pfam" id="PF17651">
    <property type="entry name" value="Raco_middle"/>
    <property type="match status" value="1"/>
</dbReference>
<dbReference type="InterPro" id="IPR052911">
    <property type="entry name" value="Corrinoid_activation_enz"/>
</dbReference>
<keyword evidence="3" id="KW-1185">Reference proteome</keyword>
<organism evidence="2 3">
    <name type="scientific">Leadbettera azotonutricia (strain ATCC BAA-888 / DSM 13862 / ZAS-9)</name>
    <name type="common">Treponema azotonutricium</name>
    <dbReference type="NCBI Taxonomy" id="545695"/>
    <lineage>
        <taxon>Bacteria</taxon>
        <taxon>Pseudomonadati</taxon>
        <taxon>Spirochaetota</taxon>
        <taxon>Spirochaetia</taxon>
        <taxon>Spirochaetales</taxon>
        <taxon>Breznakiellaceae</taxon>
        <taxon>Leadbettera</taxon>
    </lineage>
</organism>
<dbReference type="InterPro" id="IPR027980">
    <property type="entry name" value="RACo_C"/>
</dbReference>
<dbReference type="PANTHER" id="PTHR42895">
    <property type="entry name" value="IRON-SULFUR CLUSTER-BINDING PROTEIN-RELATED"/>
    <property type="match status" value="1"/>
</dbReference>
<dbReference type="InterPro" id="IPR036010">
    <property type="entry name" value="2Fe-2S_ferredoxin-like_sf"/>
</dbReference>
<sequence>MPQINFVYQGKTVDIENEKTILEAARLAGVTIESPCNGIGSCGKCKVGTSGGVVLACQHHVREDMEVIVKDYNDENKSLQILSEGSNFDYDIQPFITKRVSGSKTEVYGGGKLLGIEDGDTSSFIYGLAIDIGTTTLVTALVDLSNGKTLASESTLNPQAAYAQDVLGRIHFASKDDGLAVLYNSFIEVLVTMILALTKKAGLKREHIYELVYSGNTTMLHIATNTDPYSLGQFPYTPNLFGAEHLSAKDLHISPFGIIWLPPIISAYVGADITSGILASALNKKKGTTVFIDIGTNGEMVLAKDGRLAASSTAAGPAFEGMNISCGMRASQGAIESFSIADGVFSFGVIGYNPPWGGETPITGICGSGLLDIAGELVRTGLIGKNGRFINPGNENNATPLISRIRPHEGKNAFFVTDDIYLSQKDIRQIQLAKGAIRCGIEMLLTHFNMNAADIDSLEIAGSFGYHLNEASLLNIGLLPAAFAGKTAFVGNTSMSGATAFLLNTTFRSQMTELVKEIDVVELANDENFEKNFIKHLSF</sequence>
<dbReference type="Pfam" id="PF14574">
    <property type="entry name" value="RACo_C_ter"/>
    <property type="match status" value="1"/>
</dbReference>
<dbReference type="GO" id="GO:0051536">
    <property type="term" value="F:iron-sulfur cluster binding"/>
    <property type="evidence" value="ECO:0007669"/>
    <property type="project" value="InterPro"/>
</dbReference>
<evidence type="ECO:0000313" key="2">
    <source>
        <dbReference type="EMBL" id="AEF80331.1"/>
    </source>
</evidence>
<dbReference type="Proteomes" id="UP000009222">
    <property type="component" value="Chromosome"/>
</dbReference>
<name>F5YEN4_LEAAZ</name>
<protein>
    <submittedName>
        <fullName evidence="2">Ferredoxin</fullName>
    </submittedName>
</protein>
<dbReference type="Gene3D" id="3.30.420.480">
    <property type="entry name" value="Domain of unknown function (DUF4445)"/>
    <property type="match status" value="1"/>
</dbReference>
<dbReference type="CDD" id="cd00207">
    <property type="entry name" value="fer2"/>
    <property type="match status" value="1"/>
</dbReference>
<dbReference type="SUPFAM" id="SSF54292">
    <property type="entry name" value="2Fe-2S ferredoxin-like"/>
    <property type="match status" value="1"/>
</dbReference>
<evidence type="ECO:0000259" key="1">
    <source>
        <dbReference type="PROSITE" id="PS51085"/>
    </source>
</evidence>
<dbReference type="Pfam" id="PF00111">
    <property type="entry name" value="Fer2"/>
    <property type="match status" value="1"/>
</dbReference>
<reference evidence="3" key="1">
    <citation type="submission" date="2009-12" db="EMBL/GenBank/DDBJ databases">
        <title>Complete sequence of Treponema azotonutricium strain ZAS-9.</title>
        <authorList>
            <person name="Tetu S.G."/>
            <person name="Matson E."/>
            <person name="Ren Q."/>
            <person name="Seshadri R."/>
            <person name="Elbourne L."/>
            <person name="Hassan K.A."/>
            <person name="Durkin A."/>
            <person name="Radune D."/>
            <person name="Mohamoud Y."/>
            <person name="Shay R."/>
            <person name="Jin S."/>
            <person name="Zhang X."/>
            <person name="Lucey K."/>
            <person name="Ballor N.R."/>
            <person name="Ottesen E."/>
            <person name="Rosenthal R."/>
            <person name="Allen A."/>
            <person name="Leadbetter J.R."/>
            <person name="Paulsen I.T."/>
        </authorList>
    </citation>
    <scope>NUCLEOTIDE SEQUENCE [LARGE SCALE GENOMIC DNA]</scope>
    <source>
        <strain evidence="3">ATCC BAA-888 / DSM 13862 / ZAS-9</strain>
    </source>
</reference>
<accession>F5YEN4</accession>
<dbReference type="InterPro" id="IPR043129">
    <property type="entry name" value="ATPase_NBD"/>
</dbReference>
<dbReference type="eggNOG" id="COG0633">
    <property type="taxonomic scope" value="Bacteria"/>
</dbReference>
<dbReference type="InterPro" id="IPR042259">
    <property type="entry name" value="Raco-like_middle_sf"/>
</dbReference>
<dbReference type="PANTHER" id="PTHR42895:SF2">
    <property type="entry name" value="IRON-SULFUR CLUSTER PROTEIN"/>
    <property type="match status" value="1"/>
</dbReference>
<dbReference type="InterPro" id="IPR012675">
    <property type="entry name" value="Beta-grasp_dom_sf"/>
</dbReference>
<dbReference type="InterPro" id="IPR041414">
    <property type="entry name" value="Raco-like_middle"/>
</dbReference>
<dbReference type="RefSeq" id="WP_015710537.1">
    <property type="nucleotide sequence ID" value="NC_015577.1"/>
</dbReference>
<dbReference type="eggNOG" id="COG3894">
    <property type="taxonomic scope" value="Bacteria"/>
</dbReference>